<evidence type="ECO:0000313" key="2">
    <source>
        <dbReference type="Proteomes" id="UP001207468"/>
    </source>
</evidence>
<evidence type="ECO:0000313" key="1">
    <source>
        <dbReference type="EMBL" id="KAI9510788.1"/>
    </source>
</evidence>
<dbReference type="EMBL" id="JAGFNK010000034">
    <property type="protein sequence ID" value="KAI9510788.1"/>
    <property type="molecule type" value="Genomic_DNA"/>
</dbReference>
<reference evidence="1" key="1">
    <citation type="submission" date="2021-03" db="EMBL/GenBank/DDBJ databases">
        <title>Evolutionary priming and transition to the ectomycorrhizal habit in an iconic lineage of mushroom-forming fungi: is preadaptation a requirement?</title>
        <authorList>
            <consortium name="DOE Joint Genome Institute"/>
            <person name="Looney B.P."/>
            <person name="Miyauchi S."/>
            <person name="Morin E."/>
            <person name="Drula E."/>
            <person name="Courty P.E."/>
            <person name="Chicoki N."/>
            <person name="Fauchery L."/>
            <person name="Kohler A."/>
            <person name="Kuo A."/>
            <person name="LaButti K."/>
            <person name="Pangilinan J."/>
            <person name="Lipzen A."/>
            <person name="Riley R."/>
            <person name="Andreopoulos W."/>
            <person name="He G."/>
            <person name="Johnson J."/>
            <person name="Barry K.W."/>
            <person name="Grigoriev I.V."/>
            <person name="Nagy L."/>
            <person name="Hibbett D."/>
            <person name="Henrissat B."/>
            <person name="Matheny P.B."/>
            <person name="Labbe J."/>
            <person name="Martin A.F."/>
        </authorList>
    </citation>
    <scope>NUCLEOTIDE SEQUENCE</scope>
    <source>
        <strain evidence="1">BPL698</strain>
    </source>
</reference>
<sequence>MSMCDRGPELRSNDRRYFIGHDHKLVVFCPRLTHRTASPGDSENKGPRQSSSHRRFPTRCMPPAYGHHLDWNRRKTMTVRIGDSHGIVLPVVWEHALLVSDPNFQFLNSSSSIDFSICLACSCKRACMRCRSCNLAAIRNSLLQGPRDMRSPDPTLPSITFVLSQVKPAMTRNSKRRNRFGVRRTKASQAFGPHPPRCPPRLDKIVVPSPIGSEPSSIARSTSSMASGGSSARQRTQTITTFAQDVYYALRCAAGGVVCKRAHHSTRAIN</sequence>
<protein>
    <submittedName>
        <fullName evidence="1">Uncharacterized protein</fullName>
    </submittedName>
</protein>
<accession>A0ACC0UGV4</accession>
<keyword evidence="2" id="KW-1185">Reference proteome</keyword>
<dbReference type="Proteomes" id="UP001207468">
    <property type="component" value="Unassembled WGS sequence"/>
</dbReference>
<comment type="caution">
    <text evidence="1">The sequence shown here is derived from an EMBL/GenBank/DDBJ whole genome shotgun (WGS) entry which is preliminary data.</text>
</comment>
<gene>
    <name evidence="1" type="ORF">F5148DRAFT_510023</name>
</gene>
<organism evidence="1 2">
    <name type="scientific">Russula earlei</name>
    <dbReference type="NCBI Taxonomy" id="71964"/>
    <lineage>
        <taxon>Eukaryota</taxon>
        <taxon>Fungi</taxon>
        <taxon>Dikarya</taxon>
        <taxon>Basidiomycota</taxon>
        <taxon>Agaricomycotina</taxon>
        <taxon>Agaricomycetes</taxon>
        <taxon>Russulales</taxon>
        <taxon>Russulaceae</taxon>
        <taxon>Russula</taxon>
    </lineage>
</organism>
<name>A0ACC0UGV4_9AGAM</name>
<proteinExistence type="predicted"/>